<evidence type="ECO:0000256" key="2">
    <source>
        <dbReference type="SAM" id="Phobius"/>
    </source>
</evidence>
<feature type="domain" description="YhaN AAA" evidence="3">
    <location>
        <begin position="1"/>
        <end position="62"/>
    </location>
</feature>
<dbReference type="InterPro" id="IPR038734">
    <property type="entry name" value="YhaN_AAA"/>
</dbReference>
<keyword evidence="2" id="KW-1133">Transmembrane helix</keyword>
<gene>
    <name evidence="4" type="ORF">Dace_1739</name>
</gene>
<organism evidence="4 5">
    <name type="scientific">Desulfuromonas acetoxidans (strain DSM 684 / 11070)</name>
    <dbReference type="NCBI Taxonomy" id="281689"/>
    <lineage>
        <taxon>Bacteria</taxon>
        <taxon>Pseudomonadati</taxon>
        <taxon>Thermodesulfobacteriota</taxon>
        <taxon>Desulfuromonadia</taxon>
        <taxon>Desulfuromonadales</taxon>
        <taxon>Desulfuromonadaceae</taxon>
        <taxon>Desulfuromonas</taxon>
    </lineage>
</organism>
<proteinExistence type="predicted"/>
<evidence type="ECO:0000313" key="4">
    <source>
        <dbReference type="EMBL" id="EAT16275.1"/>
    </source>
</evidence>
<reference evidence="4" key="2">
    <citation type="submission" date="2006-05" db="EMBL/GenBank/DDBJ databases">
        <title>Sequencing of the draft genome and assembly of Desulfuromonas acetoxidans DSM 684.</title>
        <authorList>
            <consortium name="US DOE Joint Genome Institute (JGI-PGF)"/>
            <person name="Copeland A."/>
            <person name="Lucas S."/>
            <person name="Lapidus A."/>
            <person name="Barry K."/>
            <person name="Detter J.C."/>
            <person name="Glavina del Rio T."/>
            <person name="Hammon N."/>
            <person name="Israni S."/>
            <person name="Dalin E."/>
            <person name="Tice H."/>
            <person name="Bruce D."/>
            <person name="Pitluck S."/>
            <person name="Richardson P."/>
        </authorList>
    </citation>
    <scope>NUCLEOTIDE SEQUENCE [LARGE SCALE GENOMIC DNA]</scope>
    <source>
        <strain evidence="4">DSM 684</strain>
    </source>
</reference>
<dbReference type="EMBL" id="AAEW02000006">
    <property type="protein sequence ID" value="EAT16275.1"/>
    <property type="molecule type" value="Genomic_DNA"/>
</dbReference>
<feature type="coiled-coil region" evidence="1">
    <location>
        <begin position="392"/>
        <end position="426"/>
    </location>
</feature>
<dbReference type="PANTHER" id="PTHR41259:SF1">
    <property type="entry name" value="DOUBLE-STRAND BREAK REPAIR RAD50 ATPASE, PUTATIVE-RELATED"/>
    <property type="match status" value="1"/>
</dbReference>
<sequence>MILRSLELKSFGRFNDKTFEFRRGMNLVVGANEAGKSTMMASIPAVLFGLRDKQRYQPWGSQQGCQAVLQFESQQRNIRLERDVVTDQVNLFQYDGMYHLMDHFSAQIALSHHPEHYQQYVQLLRALLGISDEPLFRATQFVGQGDFPTTSDEFERFLRTILSGFTQGDSEMVLRSLKDDYDAVTSDNPWSGVTVSPRELEVVHDALQDMAQRQQQSDELLAELEQVRQQIVSLKGELAEDRQQLDEGLNYIAWIQQQWQIEAEVPEPDDDERGEVANADGEDGIASERQQLEQTLRDAGIPVPVPEDLTRLLADADEVRHQMVALQSEMIPFRDRLQKVRHPDWKRPFLFMLLMIVAGQSTYFLLPQWTLGVAILAGFGAVAGWGWFGCRFAKVKKNCQGLQEKIAALEQRRDQEQQRLTALDDEFEAMGIASSAVELVRIQKAFEQHHEALQRLAALMPCEDHQSEPGRAVTASERACAHDEASCSEHLTPEDLPEAKSKLDALEHSIHNREADLLALVRHEAVLLGRLAEGEQDVRHREQLEQRQGVLEQRKQVLHCAIDVLQQSLEEFHSSSLQCFEKRIAKYLRKATQNKYSAIAIEQDFSARLKSRNGQWVALEQLSRGTMDAVCLAIRLGLSHFLTPGKTLPFFLDDALINLDGERLQESVTVLERLSADHQIILFSHDERLHKIAARRRWHVIALSERRSRNVTRNKEGAEDAGQLSFL</sequence>
<keyword evidence="2" id="KW-0812">Transmembrane</keyword>
<dbReference type="PANTHER" id="PTHR41259">
    <property type="entry name" value="DOUBLE-STRAND BREAK REPAIR RAD50 ATPASE, PUTATIVE-RELATED"/>
    <property type="match status" value="1"/>
</dbReference>
<reference evidence="4" key="1">
    <citation type="submission" date="2006-05" db="EMBL/GenBank/DDBJ databases">
        <title>Annotation of the draft genome assembly of Desulfuromonas acetoxidans DSM 684.</title>
        <authorList>
            <consortium name="US DOE Joint Genome Institute (JGI-ORNL)"/>
            <person name="Larimer F."/>
            <person name="Land M."/>
            <person name="Hauser L."/>
        </authorList>
    </citation>
    <scope>NUCLEOTIDE SEQUENCE [LARGE SCALE GENOMIC DNA]</scope>
    <source>
        <strain evidence="4">DSM 684</strain>
    </source>
</reference>
<comment type="caution">
    <text evidence="4">The sequence shown here is derived from an EMBL/GenBank/DDBJ whole genome shotgun (WGS) entry which is preliminary data.</text>
</comment>
<protein>
    <submittedName>
        <fullName evidence="4">SMC protein-like</fullName>
    </submittedName>
</protein>
<dbReference type="Proteomes" id="UP000005695">
    <property type="component" value="Unassembled WGS sequence"/>
</dbReference>
<evidence type="ECO:0000313" key="5">
    <source>
        <dbReference type="Proteomes" id="UP000005695"/>
    </source>
</evidence>
<evidence type="ECO:0000256" key="1">
    <source>
        <dbReference type="SAM" id="Coils"/>
    </source>
</evidence>
<evidence type="ECO:0000259" key="3">
    <source>
        <dbReference type="Pfam" id="PF13514"/>
    </source>
</evidence>
<dbReference type="AlphaFoldDB" id="Q1K0T3"/>
<keyword evidence="1" id="KW-0175">Coiled coil</keyword>
<feature type="transmembrane region" description="Helical" evidence="2">
    <location>
        <begin position="372"/>
        <end position="390"/>
    </location>
</feature>
<dbReference type="OrthoDB" id="9764467at2"/>
<feature type="coiled-coil region" evidence="1">
    <location>
        <begin position="207"/>
        <end position="244"/>
    </location>
</feature>
<keyword evidence="2" id="KW-0472">Membrane</keyword>
<name>Q1K0T3_DESA6</name>
<accession>Q1K0T3</accession>
<keyword evidence="5" id="KW-1185">Reference proteome</keyword>
<feature type="transmembrane region" description="Helical" evidence="2">
    <location>
        <begin position="349"/>
        <end position="366"/>
    </location>
</feature>
<dbReference type="Gene3D" id="3.40.50.300">
    <property type="entry name" value="P-loop containing nucleotide triphosphate hydrolases"/>
    <property type="match status" value="2"/>
</dbReference>
<dbReference type="Pfam" id="PF13514">
    <property type="entry name" value="AAA_27"/>
    <property type="match status" value="1"/>
</dbReference>
<dbReference type="RefSeq" id="WP_005999559.1">
    <property type="nucleotide sequence ID" value="NZ_AAEW02000006.1"/>
</dbReference>
<dbReference type="SUPFAM" id="SSF52540">
    <property type="entry name" value="P-loop containing nucleoside triphosphate hydrolases"/>
    <property type="match status" value="1"/>
</dbReference>
<dbReference type="InterPro" id="IPR027417">
    <property type="entry name" value="P-loop_NTPase"/>
</dbReference>